<dbReference type="AlphaFoldDB" id="A0A7S0H7G5"/>
<name>A0A7S0H7G5_9EUKA</name>
<feature type="transmembrane region" description="Helical" evidence="2">
    <location>
        <begin position="29"/>
        <end position="57"/>
    </location>
</feature>
<keyword evidence="2" id="KW-0472">Membrane</keyword>
<keyword evidence="2" id="KW-1133">Transmembrane helix</keyword>
<sequence>MVQHAHGDFQPAKSHVTLNPSDRTMLSSFLYSLVASPSSVIATIILLVAAFEASYLLRVAKRRLWGGQKDADDTSSDGSTTRRKATPASNSLPCLDFNDLETPVEPHITPLTSLPPFTTVPTETVALNPLGSASKVSLLPLEGSLDLDKEISKKFARVPMQRLSSAEQRLGTAIQAAMGVIRAAVSGPRRRPKAPGGVDALEVIRKLRAGTSKPNTYGCASKLGGKIVLVESHDSHPRHLPMPLPSNDRQTKELIGFARKVSHRCADCTRPLTAPSTSMLCERCDAASKAKVSTANSDEKGWEFAKTRRRRTKSDKQSRKTSKTSRGGRRSGRGRNQKAKGAAGSTSNTPTNKRRRRPTQRAVVG</sequence>
<keyword evidence="2" id="KW-0812">Transmembrane</keyword>
<dbReference type="EMBL" id="HBEM01035478">
    <property type="protein sequence ID" value="CAD8465299.1"/>
    <property type="molecule type" value="Transcribed_RNA"/>
</dbReference>
<reference evidence="3" key="1">
    <citation type="submission" date="2021-01" db="EMBL/GenBank/DDBJ databases">
        <authorList>
            <person name="Corre E."/>
            <person name="Pelletier E."/>
            <person name="Niang G."/>
            <person name="Scheremetjew M."/>
            <person name="Finn R."/>
            <person name="Kale V."/>
            <person name="Holt S."/>
            <person name="Cochrane G."/>
            <person name="Meng A."/>
            <person name="Brown T."/>
            <person name="Cohen L."/>
        </authorList>
    </citation>
    <scope>NUCLEOTIDE SEQUENCE</scope>
    <source>
        <strain evidence="3">CCMP2058</strain>
    </source>
</reference>
<evidence type="ECO:0000256" key="1">
    <source>
        <dbReference type="SAM" id="MobiDB-lite"/>
    </source>
</evidence>
<proteinExistence type="predicted"/>
<feature type="compositionally biased region" description="Basic and acidic residues" evidence="1">
    <location>
        <begin position="297"/>
        <end position="306"/>
    </location>
</feature>
<evidence type="ECO:0000256" key="2">
    <source>
        <dbReference type="SAM" id="Phobius"/>
    </source>
</evidence>
<gene>
    <name evidence="3" type="ORF">LAMO00422_LOCUS24267</name>
</gene>
<feature type="compositionally biased region" description="Basic residues" evidence="1">
    <location>
        <begin position="307"/>
        <end position="338"/>
    </location>
</feature>
<feature type="region of interest" description="Disordered" evidence="1">
    <location>
        <begin position="289"/>
        <end position="365"/>
    </location>
</feature>
<accession>A0A7S0H7G5</accession>
<evidence type="ECO:0000313" key="3">
    <source>
        <dbReference type="EMBL" id="CAD8465299.1"/>
    </source>
</evidence>
<organism evidence="3">
    <name type="scientific">Amorphochlora amoebiformis</name>
    <dbReference type="NCBI Taxonomy" id="1561963"/>
    <lineage>
        <taxon>Eukaryota</taxon>
        <taxon>Sar</taxon>
        <taxon>Rhizaria</taxon>
        <taxon>Cercozoa</taxon>
        <taxon>Chlorarachniophyceae</taxon>
        <taxon>Amorphochlora</taxon>
    </lineage>
</organism>
<feature type="region of interest" description="Disordered" evidence="1">
    <location>
        <begin position="67"/>
        <end position="92"/>
    </location>
</feature>
<protein>
    <submittedName>
        <fullName evidence="3">Uncharacterized protein</fullName>
    </submittedName>
</protein>